<dbReference type="SUPFAM" id="SSF51445">
    <property type="entry name" value="(Trans)glycosidases"/>
    <property type="match status" value="1"/>
</dbReference>
<dbReference type="AlphaFoldDB" id="A0A0G4EBZ6"/>
<dbReference type="InterPro" id="IPR001000">
    <property type="entry name" value="GH10_dom"/>
</dbReference>
<proteinExistence type="inferred from homology"/>
<comment type="catalytic activity">
    <reaction evidence="1">
        <text>Endohydrolysis of (1-&gt;4)-beta-D-xylosidic linkages in xylans.</text>
        <dbReference type="EC" id="3.2.1.8"/>
    </reaction>
</comment>
<dbReference type="InterPro" id="IPR017853">
    <property type="entry name" value="GH"/>
</dbReference>
<dbReference type="OrthoDB" id="3055998at2759"/>
<dbReference type="VEuPathDB" id="CryptoDB:Vbra_4776"/>
<sequence length="458" mass="51603">MSWLRFLLVLALLFLVLTPEGIDAKKKKGKGKGKKRGGSNFKRLFNKKMVKKGPRGSLRAAAHSKRLYFGAAASAYTNIRKYKKILASQFNMIVATSECKMMRVRSRKGKMNWKWCDDLLRLAKKNGQFFRFHAIAWYLATPRWVEKLPAKKFRAFFISHTKASIKRYAQPRVQSWDVANEALEQIQKNPRKKINWRKSKLYKKFPDHVEVLFRVAKKAAKKKKQPARLFYNDYGAESSRGWSKGKADAIAEICKKGRARGAPIDGVGFQSHFSLDFNDYRGVAANFKRLGKMGVEVQLTEVDVMCGRAVGGRWKKCTKWTPKKAKIQAKIYAGLLRVCLKAPNCSGYITWGVSDKWTWRPADHPFLYDAKFKPKPAFKAVSKVLGARKKKKKGKKGKGKGKGKRRKGKGKGKGKGKKKKGKGKGKGKKGKKGKGKKGKGKKGKGKKGKGKGKGKGKK</sequence>
<dbReference type="PROSITE" id="PS51760">
    <property type="entry name" value="GH10_2"/>
    <property type="match status" value="1"/>
</dbReference>
<dbReference type="Gene3D" id="3.20.20.80">
    <property type="entry name" value="Glycosidases"/>
    <property type="match status" value="1"/>
</dbReference>
<dbReference type="SMART" id="SM00633">
    <property type="entry name" value="Glyco_10"/>
    <property type="match status" value="1"/>
</dbReference>
<dbReference type="EC" id="3.2.1.8" evidence="3"/>
<gene>
    <name evidence="13" type="ORF">Vbra_4776</name>
</gene>
<dbReference type="PRINTS" id="PR00134">
    <property type="entry name" value="GLHYDRLASE10"/>
</dbReference>
<keyword evidence="7" id="KW-0119">Carbohydrate metabolism</keyword>
<dbReference type="PANTHER" id="PTHR31490:SF88">
    <property type="entry name" value="BETA-XYLANASE"/>
    <property type="match status" value="1"/>
</dbReference>
<keyword evidence="14" id="KW-1185">Reference proteome</keyword>
<reference evidence="13 14" key="1">
    <citation type="submission" date="2014-11" db="EMBL/GenBank/DDBJ databases">
        <authorList>
            <person name="Zhu J."/>
            <person name="Qi W."/>
            <person name="Song R."/>
        </authorList>
    </citation>
    <scope>NUCLEOTIDE SEQUENCE [LARGE SCALE GENOMIC DNA]</scope>
</reference>
<dbReference type="EMBL" id="CDMY01000144">
    <property type="protein sequence ID" value="CEL93196.1"/>
    <property type="molecule type" value="Genomic_DNA"/>
</dbReference>
<dbReference type="GO" id="GO:0045493">
    <property type="term" value="P:xylan catabolic process"/>
    <property type="evidence" value="ECO:0007669"/>
    <property type="project" value="UniProtKB-KW"/>
</dbReference>
<evidence type="ECO:0000256" key="3">
    <source>
        <dbReference type="ARBA" id="ARBA00012590"/>
    </source>
</evidence>
<keyword evidence="6" id="KW-0378">Hydrolase</keyword>
<evidence type="ECO:0000256" key="9">
    <source>
        <dbReference type="ARBA" id="ARBA00023326"/>
    </source>
</evidence>
<comment type="similarity">
    <text evidence="2">Belongs to the glycosyl hydrolase 10 (cellulase F) family.</text>
</comment>
<keyword evidence="8" id="KW-0326">Glycosidase</keyword>
<evidence type="ECO:0000256" key="4">
    <source>
        <dbReference type="ARBA" id="ARBA00022651"/>
    </source>
</evidence>
<evidence type="ECO:0000256" key="10">
    <source>
        <dbReference type="SAM" id="MobiDB-lite"/>
    </source>
</evidence>
<evidence type="ECO:0000256" key="2">
    <source>
        <dbReference type="ARBA" id="ARBA00007495"/>
    </source>
</evidence>
<accession>A0A0G4EBZ6</accession>
<feature type="signal peptide" evidence="11">
    <location>
        <begin position="1"/>
        <end position="24"/>
    </location>
</feature>
<dbReference type="PhylomeDB" id="A0A0G4EBZ6"/>
<dbReference type="Pfam" id="PF00331">
    <property type="entry name" value="Glyco_hydro_10"/>
    <property type="match status" value="1"/>
</dbReference>
<keyword evidence="4" id="KW-0858">Xylan degradation</keyword>
<feature type="chain" id="PRO_5005187123" description="endo-1,4-beta-xylanase" evidence="11">
    <location>
        <begin position="25"/>
        <end position="458"/>
    </location>
</feature>
<feature type="compositionally biased region" description="Basic residues" evidence="10">
    <location>
        <begin position="386"/>
        <end position="458"/>
    </location>
</feature>
<protein>
    <recommendedName>
        <fullName evidence="3">endo-1,4-beta-xylanase</fullName>
        <ecNumber evidence="3">3.2.1.8</ecNumber>
    </recommendedName>
</protein>
<name>A0A0G4EBZ6_VITBC</name>
<evidence type="ECO:0000256" key="11">
    <source>
        <dbReference type="SAM" id="SignalP"/>
    </source>
</evidence>
<evidence type="ECO:0000256" key="1">
    <source>
        <dbReference type="ARBA" id="ARBA00000681"/>
    </source>
</evidence>
<evidence type="ECO:0000256" key="5">
    <source>
        <dbReference type="ARBA" id="ARBA00022729"/>
    </source>
</evidence>
<evidence type="ECO:0000313" key="13">
    <source>
        <dbReference type="EMBL" id="CEL93196.1"/>
    </source>
</evidence>
<evidence type="ECO:0000256" key="7">
    <source>
        <dbReference type="ARBA" id="ARBA00023277"/>
    </source>
</evidence>
<dbReference type="PANTHER" id="PTHR31490">
    <property type="entry name" value="GLYCOSYL HYDROLASE"/>
    <property type="match status" value="1"/>
</dbReference>
<dbReference type="GO" id="GO:0031176">
    <property type="term" value="F:endo-1,4-beta-xylanase activity"/>
    <property type="evidence" value="ECO:0007669"/>
    <property type="project" value="UniProtKB-EC"/>
</dbReference>
<dbReference type="InterPro" id="IPR044846">
    <property type="entry name" value="GH10"/>
</dbReference>
<evidence type="ECO:0000259" key="12">
    <source>
        <dbReference type="PROSITE" id="PS51760"/>
    </source>
</evidence>
<keyword evidence="5 11" id="KW-0732">Signal</keyword>
<keyword evidence="9" id="KW-0624">Polysaccharide degradation</keyword>
<evidence type="ECO:0000256" key="8">
    <source>
        <dbReference type="ARBA" id="ARBA00023295"/>
    </source>
</evidence>
<dbReference type="InParanoid" id="A0A0G4EBZ6"/>
<organism evidence="13 14">
    <name type="scientific">Vitrella brassicaformis (strain CCMP3155)</name>
    <dbReference type="NCBI Taxonomy" id="1169540"/>
    <lineage>
        <taxon>Eukaryota</taxon>
        <taxon>Sar</taxon>
        <taxon>Alveolata</taxon>
        <taxon>Colpodellida</taxon>
        <taxon>Vitrellaceae</taxon>
        <taxon>Vitrella</taxon>
    </lineage>
</organism>
<feature type="region of interest" description="Disordered" evidence="10">
    <location>
        <begin position="383"/>
        <end position="458"/>
    </location>
</feature>
<evidence type="ECO:0000256" key="6">
    <source>
        <dbReference type="ARBA" id="ARBA00022801"/>
    </source>
</evidence>
<dbReference type="Proteomes" id="UP000041254">
    <property type="component" value="Unassembled WGS sequence"/>
</dbReference>
<feature type="domain" description="GH10" evidence="12">
    <location>
        <begin position="52"/>
        <end position="384"/>
    </location>
</feature>
<evidence type="ECO:0000313" key="14">
    <source>
        <dbReference type="Proteomes" id="UP000041254"/>
    </source>
</evidence>